<dbReference type="GeneID" id="8204076"/>
<dbReference type="RefSeq" id="XP_002496819.1">
    <property type="nucleotide sequence ID" value="XM_002496774.1"/>
</dbReference>
<protein>
    <submittedName>
        <fullName evidence="1">ZYRO0D08866p</fullName>
    </submittedName>
</protein>
<accession>C5DVR7</accession>
<dbReference type="EMBL" id="CU928176">
    <property type="protein sequence ID" value="CAR27886.1"/>
    <property type="molecule type" value="Genomic_DNA"/>
</dbReference>
<dbReference type="HOGENOM" id="CLU_1469346_0_0_1"/>
<dbReference type="InParanoid" id="C5DVR7"/>
<gene>
    <name evidence="1" type="ordered locus">ZYRO0D08866g</name>
</gene>
<organism evidence="1 2">
    <name type="scientific">Zygosaccharomyces rouxii (strain ATCC 2623 / CBS 732 / NBRC 1130 / NCYC 568 / NRRL Y-229)</name>
    <dbReference type="NCBI Taxonomy" id="559307"/>
    <lineage>
        <taxon>Eukaryota</taxon>
        <taxon>Fungi</taxon>
        <taxon>Dikarya</taxon>
        <taxon>Ascomycota</taxon>
        <taxon>Saccharomycotina</taxon>
        <taxon>Saccharomycetes</taxon>
        <taxon>Saccharomycetales</taxon>
        <taxon>Saccharomycetaceae</taxon>
        <taxon>Zygosaccharomyces</taxon>
    </lineage>
</organism>
<dbReference type="Proteomes" id="UP000008536">
    <property type="component" value="Chromosome D"/>
</dbReference>
<dbReference type="KEGG" id="zro:ZYRO0D08866g"/>
<proteinExistence type="predicted"/>
<keyword evidence="2" id="KW-1185">Reference proteome</keyword>
<evidence type="ECO:0000313" key="1">
    <source>
        <dbReference type="EMBL" id="CAR27886.1"/>
    </source>
</evidence>
<reference evidence="1 2" key="1">
    <citation type="journal article" date="2009" name="Genome Res.">
        <title>Comparative genomics of protoploid Saccharomycetaceae.</title>
        <authorList>
            <consortium name="The Genolevures Consortium"/>
            <person name="Souciet J.-L."/>
            <person name="Dujon B."/>
            <person name="Gaillardin C."/>
            <person name="Johnston M."/>
            <person name="Baret P.V."/>
            <person name="Cliften P."/>
            <person name="Sherman D.J."/>
            <person name="Weissenbach J."/>
            <person name="Westhof E."/>
            <person name="Wincker P."/>
            <person name="Jubin C."/>
            <person name="Poulain J."/>
            <person name="Barbe V."/>
            <person name="Segurens B."/>
            <person name="Artiguenave F."/>
            <person name="Anthouard V."/>
            <person name="Vacherie B."/>
            <person name="Val M.-E."/>
            <person name="Fulton R.S."/>
            <person name="Minx P."/>
            <person name="Wilson R."/>
            <person name="Durrens P."/>
            <person name="Jean G."/>
            <person name="Marck C."/>
            <person name="Martin T."/>
            <person name="Nikolski M."/>
            <person name="Rolland T."/>
            <person name="Seret M.-L."/>
            <person name="Casaregola S."/>
            <person name="Despons L."/>
            <person name="Fairhead C."/>
            <person name="Fischer G."/>
            <person name="Lafontaine I."/>
            <person name="Leh V."/>
            <person name="Lemaire M."/>
            <person name="de Montigny J."/>
            <person name="Neuveglise C."/>
            <person name="Thierry A."/>
            <person name="Blanc-Lenfle I."/>
            <person name="Bleykasten C."/>
            <person name="Diffels J."/>
            <person name="Fritsch E."/>
            <person name="Frangeul L."/>
            <person name="Goeffon A."/>
            <person name="Jauniaux N."/>
            <person name="Kachouri-Lafond R."/>
            <person name="Payen C."/>
            <person name="Potier S."/>
            <person name="Pribylova L."/>
            <person name="Ozanne C."/>
            <person name="Richard G.-F."/>
            <person name="Sacerdot C."/>
            <person name="Straub M.-L."/>
            <person name="Talla E."/>
        </authorList>
    </citation>
    <scope>NUCLEOTIDE SEQUENCE [LARGE SCALE GENOMIC DNA]</scope>
    <source>
        <strain evidence="1 2">ATCC 2623 / CBS 732 / BCRC 21506 / NBRC 1130 / NCYC 568 / NRRL Y-229</strain>
    </source>
</reference>
<dbReference type="AlphaFoldDB" id="C5DVR7"/>
<name>C5DVR7_ZYGRC</name>
<evidence type="ECO:0000313" key="2">
    <source>
        <dbReference type="Proteomes" id="UP000008536"/>
    </source>
</evidence>
<sequence length="173" mass="20287">MQMQAPQPILVIDPTEAARLQRAHRHLHVSFDLFSTELQRLEATKIFLPQWQYPEQENNEEWAMVPSPSPIVSQETSHSALDVQIQSYRSYAAKCNGRMRFWESARRRNQPEGERIFSDSDYDNDEDDTICAEMDYQLHSEDEKQEVEEQDQTEPGLTALKKLYRAYQAIIHT</sequence>